<name>A0A449A5F2_9BACT</name>
<gene>
    <name evidence="1" type="ORF">NCTC10166_00432</name>
</gene>
<sequence>MNFSLKEDLNTKSYNLKNGKYFHSNLIKRLKAFNPDFLLNSEVFILKNEYFNFDSSKIKHFKFEEGYINDFLLHKIGIQKGPYQTLFFV</sequence>
<dbReference type="OrthoDB" id="9854088at2"/>
<evidence type="ECO:0000313" key="2">
    <source>
        <dbReference type="Proteomes" id="UP000289440"/>
    </source>
</evidence>
<dbReference type="EMBL" id="LR214951">
    <property type="protein sequence ID" value="VEU59459.1"/>
    <property type="molecule type" value="Genomic_DNA"/>
</dbReference>
<evidence type="ECO:0000313" key="1">
    <source>
        <dbReference type="EMBL" id="VEU59459.1"/>
    </source>
</evidence>
<proteinExistence type="predicted"/>
<dbReference type="AlphaFoldDB" id="A0A449A5F2"/>
<dbReference type="Proteomes" id="UP000289440">
    <property type="component" value="Chromosome"/>
</dbReference>
<organism evidence="1 2">
    <name type="scientific">Mesomycoplasma neurolyticum</name>
    <dbReference type="NCBI Taxonomy" id="2120"/>
    <lineage>
        <taxon>Bacteria</taxon>
        <taxon>Bacillati</taxon>
        <taxon>Mycoplasmatota</taxon>
        <taxon>Mycoplasmoidales</taxon>
        <taxon>Metamycoplasmataceae</taxon>
        <taxon>Mesomycoplasma</taxon>
    </lineage>
</organism>
<keyword evidence="2" id="KW-1185">Reference proteome</keyword>
<dbReference type="KEGG" id="mnu:NCTC10166_00432"/>
<protein>
    <submittedName>
        <fullName evidence="1">Uncharacterized protein</fullName>
    </submittedName>
</protein>
<accession>A0A449A5F2</accession>
<dbReference type="RefSeq" id="WP_129719847.1">
    <property type="nucleotide sequence ID" value="NZ_LR214951.1"/>
</dbReference>
<reference evidence="1 2" key="1">
    <citation type="submission" date="2019-01" db="EMBL/GenBank/DDBJ databases">
        <authorList>
            <consortium name="Pathogen Informatics"/>
        </authorList>
    </citation>
    <scope>NUCLEOTIDE SEQUENCE [LARGE SCALE GENOMIC DNA]</scope>
    <source>
        <strain evidence="1 2">NCTC10166</strain>
    </source>
</reference>